<sequence>NGNFDPMISLCVFGAEAMHKQATTAERLIKAGGVHENNQVDHGAGFGALS</sequence>
<organism evidence="1">
    <name type="scientific">Salmonella enterica subsp. enterica serovar Saintpaul</name>
    <dbReference type="NCBI Taxonomy" id="90105"/>
    <lineage>
        <taxon>Bacteria</taxon>
        <taxon>Pseudomonadati</taxon>
        <taxon>Pseudomonadota</taxon>
        <taxon>Gammaproteobacteria</taxon>
        <taxon>Enterobacterales</taxon>
        <taxon>Enterobacteriaceae</taxon>
        <taxon>Salmonella</taxon>
    </lineage>
</organism>
<accession>A0A727DNK0</accession>
<dbReference type="EMBL" id="DAARCT010000047">
    <property type="protein sequence ID" value="HAE1896393.1"/>
    <property type="molecule type" value="Genomic_DNA"/>
</dbReference>
<comment type="caution">
    <text evidence="1">The sequence shown here is derived from an EMBL/GenBank/DDBJ whole genome shotgun (WGS) entry which is preliminary data.</text>
</comment>
<dbReference type="AlphaFoldDB" id="A0A727DNK0"/>
<feature type="non-terminal residue" evidence="1">
    <location>
        <position position="1"/>
    </location>
</feature>
<name>A0A727DNK0_SALET</name>
<gene>
    <name evidence="1" type="ORF">G3V28_003727</name>
</gene>
<protein>
    <submittedName>
        <fullName evidence="1">Uncharacterized protein</fullName>
    </submittedName>
</protein>
<proteinExistence type="predicted"/>
<reference evidence="1" key="1">
    <citation type="journal article" date="2018" name="Genome Biol.">
        <title>SKESA: strategic k-mer extension for scrupulous assemblies.</title>
        <authorList>
            <person name="Souvorov A."/>
            <person name="Agarwala R."/>
            <person name="Lipman D.J."/>
        </authorList>
    </citation>
    <scope>NUCLEOTIDE SEQUENCE</scope>
    <source>
        <strain evidence="1">Salmonella enterica</strain>
    </source>
</reference>
<evidence type="ECO:0000313" key="1">
    <source>
        <dbReference type="EMBL" id="HAE1896393.1"/>
    </source>
</evidence>
<reference evidence="1" key="2">
    <citation type="submission" date="2018-07" db="EMBL/GenBank/DDBJ databases">
        <authorList>
            <consortium name="NCBI Pathogen Detection Project"/>
        </authorList>
    </citation>
    <scope>NUCLEOTIDE SEQUENCE</scope>
    <source>
        <strain evidence="1">Salmonella enterica</strain>
    </source>
</reference>